<sequence>MSAGGAAAGDIAQGLAAEGLCAGYGDAKVLSDLSLQVAPGEMVAVLGRNGAGKTTALMAIAGLVPTDSGTVRVGGADLTRASPGARVGAGLVSVPDDRGLFPSLSVAEHFSLVGSSVDEAAETFPALAGLAGRRVGACSGGEQQQVAVGLGMVRRPKVLMVDELSMGLAPQVAAELLAGLRALADAGETAVVVVEQFVDAVLAVADRGLVLSEGRVTRDEPAAALLADRGGLEAAYLG</sequence>
<keyword evidence="5" id="KW-0029">Amino-acid transport</keyword>
<dbReference type="RefSeq" id="WP_012224880.1">
    <property type="nucleotide sequence ID" value="NZ_HG422565.1"/>
</dbReference>
<gene>
    <name evidence="7" type="ORF">BN381_150072</name>
</gene>
<evidence type="ECO:0000256" key="4">
    <source>
        <dbReference type="ARBA" id="ARBA00022840"/>
    </source>
</evidence>
<accession>R4YX83</accession>
<dbReference type="Proteomes" id="UP000018291">
    <property type="component" value="Unassembled WGS sequence"/>
</dbReference>
<protein>
    <submittedName>
        <fullName evidence="7">Putative High-affinity branched-chain amino acid transport ATP-binding protein BraG</fullName>
    </submittedName>
</protein>
<organism evidence="7 8">
    <name type="scientific">Candidatus Neomicrothrix parvicella RN1</name>
    <dbReference type="NCBI Taxonomy" id="1229780"/>
    <lineage>
        <taxon>Bacteria</taxon>
        <taxon>Bacillati</taxon>
        <taxon>Actinomycetota</taxon>
        <taxon>Acidimicrobiia</taxon>
        <taxon>Acidimicrobiales</taxon>
        <taxon>Microthrixaceae</taxon>
        <taxon>Candidatus Neomicrothrix</taxon>
    </lineage>
</organism>
<keyword evidence="3" id="KW-0547">Nucleotide-binding</keyword>
<evidence type="ECO:0000256" key="3">
    <source>
        <dbReference type="ARBA" id="ARBA00022741"/>
    </source>
</evidence>
<dbReference type="EMBL" id="CANL01000007">
    <property type="protein sequence ID" value="CCM62959.1"/>
    <property type="molecule type" value="Genomic_DNA"/>
</dbReference>
<dbReference type="GO" id="GO:0016887">
    <property type="term" value="F:ATP hydrolysis activity"/>
    <property type="evidence" value="ECO:0007669"/>
    <property type="project" value="InterPro"/>
</dbReference>
<dbReference type="eggNOG" id="COG0410">
    <property type="taxonomic scope" value="Bacteria"/>
</dbReference>
<evidence type="ECO:0000256" key="2">
    <source>
        <dbReference type="ARBA" id="ARBA00022448"/>
    </source>
</evidence>
<dbReference type="HOGENOM" id="CLU_000604_1_2_11"/>
<dbReference type="GO" id="GO:0015658">
    <property type="term" value="F:branched-chain amino acid transmembrane transporter activity"/>
    <property type="evidence" value="ECO:0007669"/>
    <property type="project" value="TreeGrafter"/>
</dbReference>
<dbReference type="InterPro" id="IPR003593">
    <property type="entry name" value="AAA+_ATPase"/>
</dbReference>
<dbReference type="InterPro" id="IPR027417">
    <property type="entry name" value="P-loop_NTPase"/>
</dbReference>
<dbReference type="GO" id="GO:0005524">
    <property type="term" value="F:ATP binding"/>
    <property type="evidence" value="ECO:0007669"/>
    <property type="project" value="UniProtKB-KW"/>
</dbReference>
<keyword evidence="4 7" id="KW-0067">ATP-binding</keyword>
<dbReference type="Gene3D" id="3.40.50.300">
    <property type="entry name" value="P-loop containing nucleotide triphosphate hydrolases"/>
    <property type="match status" value="1"/>
</dbReference>
<dbReference type="AlphaFoldDB" id="R4YX83"/>
<keyword evidence="8" id="KW-1185">Reference proteome</keyword>
<dbReference type="InterPro" id="IPR003439">
    <property type="entry name" value="ABC_transporter-like_ATP-bd"/>
</dbReference>
<dbReference type="InterPro" id="IPR052156">
    <property type="entry name" value="BCAA_Transport_ATP-bd_LivF"/>
</dbReference>
<dbReference type="Pfam" id="PF00005">
    <property type="entry name" value="ABC_tran"/>
    <property type="match status" value="1"/>
</dbReference>
<dbReference type="SUPFAM" id="SSF52540">
    <property type="entry name" value="P-loop containing nucleoside triphosphate hydrolases"/>
    <property type="match status" value="1"/>
</dbReference>
<dbReference type="SMART" id="SM00382">
    <property type="entry name" value="AAA"/>
    <property type="match status" value="1"/>
</dbReference>
<evidence type="ECO:0000313" key="7">
    <source>
        <dbReference type="EMBL" id="CCM62959.1"/>
    </source>
</evidence>
<dbReference type="PANTHER" id="PTHR43820:SF4">
    <property type="entry name" value="HIGH-AFFINITY BRANCHED-CHAIN AMINO ACID TRANSPORT ATP-BINDING PROTEIN LIVF"/>
    <property type="match status" value="1"/>
</dbReference>
<evidence type="ECO:0000256" key="5">
    <source>
        <dbReference type="ARBA" id="ARBA00022970"/>
    </source>
</evidence>
<dbReference type="PROSITE" id="PS50893">
    <property type="entry name" value="ABC_TRANSPORTER_2"/>
    <property type="match status" value="1"/>
</dbReference>
<keyword evidence="2" id="KW-0813">Transport</keyword>
<comment type="caution">
    <text evidence="7">The sequence shown here is derived from an EMBL/GenBank/DDBJ whole genome shotgun (WGS) entry which is preliminary data.</text>
</comment>
<dbReference type="STRING" id="1229780.BN381_150072"/>
<evidence type="ECO:0000256" key="1">
    <source>
        <dbReference type="ARBA" id="ARBA00005417"/>
    </source>
</evidence>
<comment type="similarity">
    <text evidence="1">Belongs to the ABC transporter superfamily.</text>
</comment>
<evidence type="ECO:0000313" key="8">
    <source>
        <dbReference type="Proteomes" id="UP000018291"/>
    </source>
</evidence>
<proteinExistence type="inferred from homology"/>
<name>R4YX83_9ACTN</name>
<dbReference type="PANTHER" id="PTHR43820">
    <property type="entry name" value="HIGH-AFFINITY BRANCHED-CHAIN AMINO ACID TRANSPORT ATP-BINDING PROTEIN LIVF"/>
    <property type="match status" value="1"/>
</dbReference>
<evidence type="ECO:0000259" key="6">
    <source>
        <dbReference type="PROSITE" id="PS50893"/>
    </source>
</evidence>
<dbReference type="GO" id="GO:0015807">
    <property type="term" value="P:L-amino acid transport"/>
    <property type="evidence" value="ECO:0007669"/>
    <property type="project" value="TreeGrafter"/>
</dbReference>
<feature type="domain" description="ABC transporter" evidence="6">
    <location>
        <begin position="15"/>
        <end position="238"/>
    </location>
</feature>
<reference evidence="7 8" key="1">
    <citation type="journal article" date="2013" name="ISME J.">
        <title>Metabolic model for the filamentous 'Candidatus Microthrix parvicella' based on genomic and metagenomic analyses.</title>
        <authorList>
            <person name="Jon McIlroy S."/>
            <person name="Kristiansen R."/>
            <person name="Albertsen M."/>
            <person name="Michael Karst S."/>
            <person name="Rossetti S."/>
            <person name="Lund Nielsen J."/>
            <person name="Tandoi V."/>
            <person name="James Seviour R."/>
            <person name="Nielsen P.H."/>
        </authorList>
    </citation>
    <scope>NUCLEOTIDE SEQUENCE [LARGE SCALE GENOMIC DNA]</scope>
    <source>
        <strain evidence="7 8">RN1</strain>
    </source>
</reference>